<sequence length="407" mass="46467">MLIQFNCSNHRSIKDQVIFSMAASSDTSLEESLISFGKKRYLRCAEIYGANGSGKTSLVDAMGRMAAIVRNSNNHQPGDRIVRFPHKLSDSSEPTSFELVFEKDGVKYSYGFKYGDEGVLEEYLYYWPSSKKSMVFERSSALDYVFAEPFKRSGENCAGRLKENKLLLSCAANETDITPILNVFLFFKNDLVFYSSGVDNWFDYSVAQLKNNPSTKRKFIEFMQSIGSDLKDVKIKIENRPINITNSPPFLVAEQLPKVVNVVDLRLVYPEFEVNFNEESSGVQALFYFVCPMMDILSNNKVLIADEIESHLHPSIVVDIVRRFTKNDSPEGQLVMTTHNTDLLDLDVVRRDQIWFTELKKKTRSTDLYSLAEIKNVRKGENIKKGYITGRYGAIPMLNSNIREVRK</sequence>
<protein>
    <recommendedName>
        <fullName evidence="1">ATPase AAA-type core domain-containing protein</fullName>
    </recommendedName>
</protein>
<keyword evidence="3" id="KW-1185">Reference proteome</keyword>
<reference evidence="2 3" key="1">
    <citation type="submission" date="2018-05" db="EMBL/GenBank/DDBJ databases">
        <title>Animal gut microbial communities from fecal samples from Wisconsin, USA.</title>
        <authorList>
            <person name="Neumann A."/>
        </authorList>
    </citation>
    <scope>NUCLEOTIDE SEQUENCE [LARGE SCALE GENOMIC DNA]</scope>
    <source>
        <strain evidence="2 3">UWS4</strain>
    </source>
</reference>
<organism evidence="2 3">
    <name type="scientific">Hallerella porci</name>
    <dbReference type="NCBI Taxonomy" id="1945871"/>
    <lineage>
        <taxon>Bacteria</taxon>
        <taxon>Pseudomonadati</taxon>
        <taxon>Fibrobacterota</taxon>
        <taxon>Fibrobacteria</taxon>
        <taxon>Fibrobacterales</taxon>
        <taxon>Fibrobacteraceae</taxon>
        <taxon>Hallerella</taxon>
    </lineage>
</organism>
<evidence type="ECO:0000313" key="2">
    <source>
        <dbReference type="EMBL" id="PWK93819.1"/>
    </source>
</evidence>
<feature type="domain" description="ATPase AAA-type core" evidence="1">
    <location>
        <begin position="47"/>
        <end position="141"/>
    </location>
</feature>
<dbReference type="SUPFAM" id="SSF52540">
    <property type="entry name" value="P-loop containing nucleoside triphosphate hydrolases"/>
    <property type="match status" value="1"/>
</dbReference>
<dbReference type="InterPro" id="IPR027417">
    <property type="entry name" value="P-loop_NTPase"/>
</dbReference>
<dbReference type="Gene3D" id="3.40.50.300">
    <property type="entry name" value="P-loop containing nucleotide triphosphate hydrolases"/>
    <property type="match status" value="1"/>
</dbReference>
<dbReference type="PANTHER" id="PTHR40396:SF1">
    <property type="entry name" value="ATPASE AAA-TYPE CORE DOMAIN-CONTAINING PROTEIN"/>
    <property type="match status" value="1"/>
</dbReference>
<evidence type="ECO:0000313" key="3">
    <source>
        <dbReference type="Proteomes" id="UP000245523"/>
    </source>
</evidence>
<dbReference type="InterPro" id="IPR003959">
    <property type="entry name" value="ATPase_AAA_core"/>
</dbReference>
<comment type="caution">
    <text evidence="2">The sequence shown here is derived from an EMBL/GenBank/DDBJ whole genome shotgun (WGS) entry which is preliminary data.</text>
</comment>
<gene>
    <name evidence="2" type="ORF">B0H50_12512</name>
</gene>
<accession>A0ABX5LK84</accession>
<dbReference type="PANTHER" id="PTHR40396">
    <property type="entry name" value="ATPASE-LIKE PROTEIN"/>
    <property type="match status" value="1"/>
</dbReference>
<feature type="domain" description="ATPase AAA-type core" evidence="1">
    <location>
        <begin position="273"/>
        <end position="345"/>
    </location>
</feature>
<name>A0ABX5LK84_9BACT</name>
<dbReference type="Proteomes" id="UP000245523">
    <property type="component" value="Unassembled WGS sequence"/>
</dbReference>
<proteinExistence type="predicted"/>
<dbReference type="EMBL" id="QGHD01000025">
    <property type="protein sequence ID" value="PWK93819.1"/>
    <property type="molecule type" value="Genomic_DNA"/>
</dbReference>
<dbReference type="Pfam" id="PF13304">
    <property type="entry name" value="AAA_21"/>
    <property type="match status" value="2"/>
</dbReference>
<evidence type="ECO:0000259" key="1">
    <source>
        <dbReference type="Pfam" id="PF13304"/>
    </source>
</evidence>